<name>A0ABN3X7U7_9ACTN</name>
<dbReference type="SUPFAM" id="SSF55904">
    <property type="entry name" value="Ornithine decarboxylase C-terminal domain"/>
    <property type="match status" value="1"/>
</dbReference>
<dbReference type="Proteomes" id="UP001500403">
    <property type="component" value="Unassembled WGS sequence"/>
</dbReference>
<dbReference type="InterPro" id="IPR008286">
    <property type="entry name" value="Prn/Lys/Arg_de-COase_C"/>
</dbReference>
<organism evidence="3 4">
    <name type="scientific">Streptomyces enissocaesilis</name>
    <dbReference type="NCBI Taxonomy" id="332589"/>
    <lineage>
        <taxon>Bacteria</taxon>
        <taxon>Bacillati</taxon>
        <taxon>Actinomycetota</taxon>
        <taxon>Actinomycetes</taxon>
        <taxon>Kitasatosporales</taxon>
        <taxon>Streptomycetaceae</taxon>
        <taxon>Streptomyces</taxon>
        <taxon>Streptomyces rochei group</taxon>
    </lineage>
</organism>
<feature type="domain" description="Orn/Lys/Arg decarboxylase C-terminal" evidence="2">
    <location>
        <begin position="7"/>
        <end position="75"/>
    </location>
</feature>
<reference evidence="3 4" key="1">
    <citation type="journal article" date="2019" name="Int. J. Syst. Evol. Microbiol.">
        <title>The Global Catalogue of Microorganisms (GCM) 10K type strain sequencing project: providing services to taxonomists for standard genome sequencing and annotation.</title>
        <authorList>
            <consortium name="The Broad Institute Genomics Platform"/>
            <consortium name="The Broad Institute Genome Sequencing Center for Infectious Disease"/>
            <person name="Wu L."/>
            <person name="Ma J."/>
        </authorList>
    </citation>
    <scope>NUCLEOTIDE SEQUENCE [LARGE SCALE GENOMIC DNA]</scope>
    <source>
        <strain evidence="3 4">JCM 9088</strain>
    </source>
</reference>
<evidence type="ECO:0000256" key="1">
    <source>
        <dbReference type="SAM" id="MobiDB-lite"/>
    </source>
</evidence>
<evidence type="ECO:0000313" key="3">
    <source>
        <dbReference type="EMBL" id="GAA2938690.1"/>
    </source>
</evidence>
<gene>
    <name evidence="3" type="ORF">GCM10010446_25120</name>
</gene>
<dbReference type="InterPro" id="IPR036633">
    <property type="entry name" value="Prn/Lys/Arg_de-COase_C_sf"/>
</dbReference>
<dbReference type="EMBL" id="BAAAUD010000023">
    <property type="protein sequence ID" value="GAA2938690.1"/>
    <property type="molecule type" value="Genomic_DNA"/>
</dbReference>
<keyword evidence="4" id="KW-1185">Reference proteome</keyword>
<comment type="caution">
    <text evidence="3">The sequence shown here is derived from an EMBL/GenBank/DDBJ whole genome shotgun (WGS) entry which is preliminary data.</text>
</comment>
<evidence type="ECO:0000313" key="4">
    <source>
        <dbReference type="Proteomes" id="UP001500403"/>
    </source>
</evidence>
<proteinExistence type="predicted"/>
<evidence type="ECO:0000259" key="2">
    <source>
        <dbReference type="Pfam" id="PF03711"/>
    </source>
</evidence>
<dbReference type="Pfam" id="PF03711">
    <property type="entry name" value="OKR_DC_1_C"/>
    <property type="match status" value="1"/>
</dbReference>
<sequence>MRQVLTHLAEPYPRCYGHMTLRGLCQDTHEHLTRAELINALDTAFQELPEPVHPPQCCYQQLIRGGTERLPLAQATAGGSPPRWSPSHRLASPS</sequence>
<accession>A0ABN3X7U7</accession>
<feature type="region of interest" description="Disordered" evidence="1">
    <location>
        <begin position="73"/>
        <end position="94"/>
    </location>
</feature>
<protein>
    <recommendedName>
        <fullName evidence="2">Orn/Lys/Arg decarboxylase C-terminal domain-containing protein</fullName>
    </recommendedName>
</protein>
<dbReference type="Gene3D" id="3.90.100.10">
    <property type="entry name" value="Orn/Lys/Arg decarboxylase, C-terminal domain"/>
    <property type="match status" value="1"/>
</dbReference>